<protein>
    <recommendedName>
        <fullName evidence="22">DNA replication ATP-dependent helicase/nuclease</fullName>
        <ecNumber evidence="22">3.1.-.-</ecNumber>
        <ecNumber evidence="22">3.6.4.12</ecNumber>
    </recommendedName>
</protein>
<dbReference type="Pfam" id="PF13086">
    <property type="entry name" value="AAA_11"/>
    <property type="match status" value="2"/>
</dbReference>
<keyword evidence="4 22" id="KW-0004">4Fe-4S</keyword>
<dbReference type="Pfam" id="PF08696">
    <property type="entry name" value="Dna2"/>
    <property type="match status" value="1"/>
</dbReference>
<keyword evidence="16 22" id="KW-0238">DNA-binding</keyword>
<keyword evidence="17" id="KW-0496">Mitochondrion</keyword>
<dbReference type="Gene3D" id="3.40.50.300">
    <property type="entry name" value="P-loop containing nucleotide triphosphate hydrolases"/>
    <property type="match status" value="3"/>
</dbReference>
<dbReference type="Gene3D" id="3.90.320.10">
    <property type="match status" value="1"/>
</dbReference>
<evidence type="ECO:0000256" key="6">
    <source>
        <dbReference type="ARBA" id="ARBA00022722"/>
    </source>
</evidence>
<keyword evidence="12 22" id="KW-0347">Helicase</keyword>
<comment type="catalytic activity">
    <reaction evidence="21 22">
        <text>ATP + H2O = ADP + phosphate + H(+)</text>
        <dbReference type="Rhea" id="RHEA:13065"/>
        <dbReference type="ChEBI" id="CHEBI:15377"/>
        <dbReference type="ChEBI" id="CHEBI:15378"/>
        <dbReference type="ChEBI" id="CHEBI:30616"/>
        <dbReference type="ChEBI" id="CHEBI:43474"/>
        <dbReference type="ChEBI" id="CHEBI:456216"/>
        <dbReference type="EC" id="3.6.4.12"/>
    </reaction>
</comment>
<dbReference type="Pfam" id="PF01930">
    <property type="entry name" value="Cas_Cas4"/>
    <property type="match status" value="1"/>
</dbReference>
<dbReference type="RefSeq" id="XP_011497462.1">
    <property type="nucleotide sequence ID" value="XM_011499160.1"/>
</dbReference>
<dbReference type="Proteomes" id="UP000695007">
    <property type="component" value="Unplaced"/>
</dbReference>
<gene>
    <name evidence="29" type="primary">LOC105361875</name>
</gene>
<evidence type="ECO:0000259" key="27">
    <source>
        <dbReference type="Pfam" id="PF21123"/>
    </source>
</evidence>
<feature type="domain" description="DNA2/NAM7 helicase-like C-terminal" evidence="26">
    <location>
        <begin position="879"/>
        <end position="1086"/>
    </location>
</feature>
<dbReference type="InterPro" id="IPR041677">
    <property type="entry name" value="DNA2/NAM7_AAA_11"/>
</dbReference>
<evidence type="ECO:0000256" key="9">
    <source>
        <dbReference type="ARBA" id="ARBA00022759"/>
    </source>
</evidence>
<feature type="domain" description="DNA2 rift barrel" evidence="27">
    <location>
        <begin position="549"/>
        <end position="644"/>
    </location>
</feature>
<dbReference type="GO" id="GO:0006281">
    <property type="term" value="P:DNA repair"/>
    <property type="evidence" value="ECO:0007669"/>
    <property type="project" value="UniProtKB-KW"/>
</dbReference>
<comment type="similarity">
    <text evidence="3 22">Belongs to the DNA2/NAM7 helicase family.</text>
</comment>
<dbReference type="KEGG" id="csol:105361875"/>
<dbReference type="GO" id="GO:0005524">
    <property type="term" value="F:ATP binding"/>
    <property type="evidence" value="ECO:0007669"/>
    <property type="project" value="UniProtKB-UniRule"/>
</dbReference>
<feature type="domain" description="DNA2/NAM7 helicase helicase" evidence="25">
    <location>
        <begin position="804"/>
        <end position="871"/>
    </location>
</feature>
<dbReference type="GO" id="GO:0033567">
    <property type="term" value="P:DNA replication, Okazaki fragment processing"/>
    <property type="evidence" value="ECO:0007669"/>
    <property type="project" value="UniProtKB-UniRule"/>
</dbReference>
<keyword evidence="28" id="KW-1185">Reference proteome</keyword>
<dbReference type="Pfam" id="PF21123">
    <property type="entry name" value="Dna2_Rift"/>
    <property type="match status" value="1"/>
</dbReference>
<evidence type="ECO:0000256" key="22">
    <source>
        <dbReference type="RuleBase" id="RU367041"/>
    </source>
</evidence>
<dbReference type="GO" id="GO:0005739">
    <property type="term" value="C:mitochondrion"/>
    <property type="evidence" value="ECO:0007669"/>
    <property type="project" value="UniProtKB-SubCell"/>
</dbReference>
<dbReference type="CDD" id="cd18041">
    <property type="entry name" value="DEXXQc_DNA2"/>
    <property type="match status" value="1"/>
</dbReference>
<evidence type="ECO:0000256" key="16">
    <source>
        <dbReference type="ARBA" id="ARBA00023125"/>
    </source>
</evidence>
<dbReference type="InterPro" id="IPR011604">
    <property type="entry name" value="PDDEXK-like_dom_sf"/>
</dbReference>
<keyword evidence="6 22" id="KW-0540">Nuclease</keyword>
<dbReference type="GO" id="GO:0071932">
    <property type="term" value="P:replication fork reversal"/>
    <property type="evidence" value="ECO:0007669"/>
    <property type="project" value="TreeGrafter"/>
</dbReference>
<evidence type="ECO:0000259" key="26">
    <source>
        <dbReference type="Pfam" id="PF13087"/>
    </source>
</evidence>
<keyword evidence="19 22" id="KW-0539">Nucleus</keyword>
<evidence type="ECO:0000256" key="19">
    <source>
        <dbReference type="ARBA" id="ARBA00023242"/>
    </source>
</evidence>
<evidence type="ECO:0000256" key="18">
    <source>
        <dbReference type="ARBA" id="ARBA00023204"/>
    </source>
</evidence>
<keyword evidence="20 22" id="KW-0511">Multifunctional enzyme</keyword>
<dbReference type="EC" id="3.6.4.12" evidence="22"/>
<feature type="domain" description="DNA2/NAM7 helicase helicase" evidence="25">
    <location>
        <begin position="701"/>
        <end position="797"/>
    </location>
</feature>
<evidence type="ECO:0000256" key="1">
    <source>
        <dbReference type="ARBA" id="ARBA00001966"/>
    </source>
</evidence>
<dbReference type="SUPFAM" id="SSF52540">
    <property type="entry name" value="P-loop containing nucleoside triphosphate hydrolases"/>
    <property type="match status" value="1"/>
</dbReference>
<keyword evidence="10 22" id="KW-0227">DNA damage</keyword>
<dbReference type="CTD" id="1763"/>
<dbReference type="GeneID" id="105361875"/>
<dbReference type="CDD" id="cd18808">
    <property type="entry name" value="SF1_C_Upf1"/>
    <property type="match status" value="1"/>
</dbReference>
<evidence type="ECO:0000313" key="28">
    <source>
        <dbReference type="Proteomes" id="UP000695007"/>
    </source>
</evidence>
<feature type="domain" description="DNA replication factor Dna2 N-terminal" evidence="24">
    <location>
        <begin position="152"/>
        <end position="357"/>
    </location>
</feature>
<dbReference type="InterPro" id="IPR014808">
    <property type="entry name" value="DNA_replication_fac_Dna2_N"/>
</dbReference>
<accession>A0AAJ7DV19</accession>
<evidence type="ECO:0000256" key="14">
    <source>
        <dbReference type="ARBA" id="ARBA00023004"/>
    </source>
</evidence>
<evidence type="ECO:0000259" key="24">
    <source>
        <dbReference type="Pfam" id="PF08696"/>
    </source>
</evidence>
<dbReference type="GO" id="GO:0003677">
    <property type="term" value="F:DNA binding"/>
    <property type="evidence" value="ECO:0007669"/>
    <property type="project" value="UniProtKB-UniRule"/>
</dbReference>
<evidence type="ECO:0000256" key="5">
    <source>
        <dbReference type="ARBA" id="ARBA00022705"/>
    </source>
</evidence>
<dbReference type="InterPro" id="IPR041679">
    <property type="entry name" value="DNA2/NAM7-like_C"/>
</dbReference>
<dbReference type="InterPro" id="IPR045055">
    <property type="entry name" value="DNA2/NAM7-like"/>
</dbReference>
<comment type="subcellular location">
    <subcellularLocation>
        <location evidence="2">Mitochondrion</location>
    </subcellularLocation>
    <subcellularLocation>
        <location evidence="22">Nucleus</location>
    </subcellularLocation>
    <subcellularLocation>
        <location evidence="22">Chromosome</location>
    </subcellularLocation>
</comment>
<dbReference type="InterPro" id="IPR022765">
    <property type="entry name" value="Dna2/Cas4_DUF83"/>
</dbReference>
<keyword evidence="5 22" id="KW-0235">DNA replication</keyword>
<keyword evidence="18 22" id="KW-0234">DNA repair</keyword>
<evidence type="ECO:0000256" key="20">
    <source>
        <dbReference type="ARBA" id="ARBA00023268"/>
    </source>
</evidence>
<dbReference type="InterPro" id="IPR048459">
    <property type="entry name" value="DNA2_Rift"/>
</dbReference>
<dbReference type="InterPro" id="IPR026851">
    <property type="entry name" value="Dna2/JHS1_DEXXQ-box"/>
</dbReference>
<dbReference type="InterPro" id="IPR027417">
    <property type="entry name" value="P-loop_NTPase"/>
</dbReference>
<feature type="domain" description="DUF83" evidence="23">
    <location>
        <begin position="371"/>
        <end position="483"/>
    </location>
</feature>
<evidence type="ECO:0000256" key="3">
    <source>
        <dbReference type="ARBA" id="ARBA00007913"/>
    </source>
</evidence>
<evidence type="ECO:0000259" key="23">
    <source>
        <dbReference type="Pfam" id="PF01930"/>
    </source>
</evidence>
<proteinExistence type="inferred from homology"/>
<dbReference type="GO" id="GO:0051539">
    <property type="term" value="F:4 iron, 4 sulfur cluster binding"/>
    <property type="evidence" value="ECO:0007669"/>
    <property type="project" value="UniProtKB-UniRule"/>
</dbReference>
<dbReference type="Pfam" id="PF13087">
    <property type="entry name" value="AAA_12"/>
    <property type="match status" value="1"/>
</dbReference>
<dbReference type="GO" id="GO:0005694">
    <property type="term" value="C:chromosome"/>
    <property type="evidence" value="ECO:0007669"/>
    <property type="project" value="UniProtKB-SubCell"/>
</dbReference>
<dbReference type="PANTHER" id="PTHR10887:SF433">
    <property type="entry name" value="DNA REPLICATION ATP-DEPENDENT HELICASE_NUCLEASE DNA2"/>
    <property type="match status" value="1"/>
</dbReference>
<keyword evidence="11 22" id="KW-0378">Hydrolase</keyword>
<evidence type="ECO:0000256" key="17">
    <source>
        <dbReference type="ARBA" id="ARBA00023128"/>
    </source>
</evidence>
<evidence type="ECO:0000256" key="21">
    <source>
        <dbReference type="ARBA" id="ARBA00047995"/>
    </source>
</evidence>
<keyword evidence="22" id="KW-0158">Chromosome</keyword>
<evidence type="ECO:0000256" key="2">
    <source>
        <dbReference type="ARBA" id="ARBA00004173"/>
    </source>
</evidence>
<dbReference type="AlphaFoldDB" id="A0AAJ7DV19"/>
<evidence type="ECO:0000256" key="7">
    <source>
        <dbReference type="ARBA" id="ARBA00022723"/>
    </source>
</evidence>
<evidence type="ECO:0000259" key="25">
    <source>
        <dbReference type="Pfam" id="PF13086"/>
    </source>
</evidence>
<dbReference type="GO" id="GO:0017108">
    <property type="term" value="F:5'-flap endonuclease activity"/>
    <property type="evidence" value="ECO:0007669"/>
    <property type="project" value="UniProtKB-UniRule"/>
</dbReference>
<organism evidence="28 29">
    <name type="scientific">Ceratosolen solmsi marchali</name>
    <dbReference type="NCBI Taxonomy" id="326594"/>
    <lineage>
        <taxon>Eukaryota</taxon>
        <taxon>Metazoa</taxon>
        <taxon>Ecdysozoa</taxon>
        <taxon>Arthropoda</taxon>
        <taxon>Hexapoda</taxon>
        <taxon>Insecta</taxon>
        <taxon>Pterygota</taxon>
        <taxon>Neoptera</taxon>
        <taxon>Endopterygota</taxon>
        <taxon>Hymenoptera</taxon>
        <taxon>Apocrita</taxon>
        <taxon>Proctotrupomorpha</taxon>
        <taxon>Chalcidoidea</taxon>
        <taxon>Agaonidae</taxon>
        <taxon>Agaoninae</taxon>
        <taxon>Ceratosolen</taxon>
    </lineage>
</organism>
<comment type="function">
    <text evidence="22">Key enzyme involved in DNA replication and DNA repair. Involved in Okazaki fragments processing by cleaving long flaps that escape FEN1: flaps that are longer than 27 nucleotides are coated by replication protein A complex (RPA), leading to recruit DNA2 which cleaves the flap until it is too short to bind RPA and becomes a substrate for FEN1. Also involved in 5'-end resection of DNA during double-strand break (DSB) repair by mediating the cleavage of 5'-ssDNA.</text>
</comment>
<evidence type="ECO:0000256" key="8">
    <source>
        <dbReference type="ARBA" id="ARBA00022741"/>
    </source>
</evidence>
<dbReference type="GO" id="GO:0046872">
    <property type="term" value="F:metal ion binding"/>
    <property type="evidence" value="ECO:0007669"/>
    <property type="project" value="UniProtKB-UniRule"/>
</dbReference>
<name>A0AAJ7DV19_9HYME</name>
<keyword evidence="9" id="KW-0255">Endonuclease</keyword>
<evidence type="ECO:0000256" key="13">
    <source>
        <dbReference type="ARBA" id="ARBA00022840"/>
    </source>
</evidence>
<evidence type="ECO:0000256" key="12">
    <source>
        <dbReference type="ARBA" id="ARBA00022806"/>
    </source>
</evidence>
<evidence type="ECO:0000256" key="4">
    <source>
        <dbReference type="ARBA" id="ARBA00022485"/>
    </source>
</evidence>
<comment type="cofactor">
    <cofactor evidence="1">
        <name>[4Fe-4S] cluster</name>
        <dbReference type="ChEBI" id="CHEBI:49883"/>
    </cofactor>
</comment>
<evidence type="ECO:0000256" key="15">
    <source>
        <dbReference type="ARBA" id="ARBA00023014"/>
    </source>
</evidence>
<keyword evidence="7 22" id="KW-0479">Metal-binding</keyword>
<keyword evidence="8 22" id="KW-0547">Nucleotide-binding</keyword>
<dbReference type="PANTHER" id="PTHR10887">
    <property type="entry name" value="DNA2/NAM7 HELICASE FAMILY"/>
    <property type="match status" value="1"/>
</dbReference>
<dbReference type="EC" id="3.1.-.-" evidence="22"/>
<keyword evidence="14 22" id="KW-0408">Iron</keyword>
<keyword evidence="15 22" id="KW-0411">Iron-sulfur</keyword>
<evidence type="ECO:0000256" key="11">
    <source>
        <dbReference type="ARBA" id="ARBA00022801"/>
    </source>
</evidence>
<dbReference type="InterPro" id="IPR047187">
    <property type="entry name" value="SF1_C_Upf1"/>
</dbReference>
<dbReference type="GO" id="GO:0017116">
    <property type="term" value="F:single-stranded DNA helicase activity"/>
    <property type="evidence" value="ECO:0007669"/>
    <property type="project" value="UniProtKB-UniRule"/>
</dbReference>
<dbReference type="GO" id="GO:0005634">
    <property type="term" value="C:nucleus"/>
    <property type="evidence" value="ECO:0007669"/>
    <property type="project" value="UniProtKB-SubCell"/>
</dbReference>
<evidence type="ECO:0000256" key="10">
    <source>
        <dbReference type="ARBA" id="ARBA00022763"/>
    </source>
</evidence>
<sequence>MNCIEKPSKIRKLSNSNISFANVENKNDQEVETKIRESLVKESSQKTSSVSSSSNIELNRKNKCISISDDSGNTDNILNSQATDTLEGLDDLFEEDWSYKRDTLDDLDDLFQDEWCYENESTIDFSTPKRCIIIDIISDTSSTTLSVKNTNDETLAIVKCFGVWHYTKIEPGEIIVIKAKKESIKEKYWIVDNNFGWIINQPDTLISGTTVVGALFCNRRSIFQEKFRLLENLPYYEGGNNLMLIGSLTHELLQMVLDKDIKDMKSISGLLNEILKSKNAIYMMYSAGISTSDCKNLMRPAVAQIYKFIQQYITGNRSEIIGAQNFDGKIEKICDIEETVWMPTLGLKGKIDLTVEVSKKSTNKSCPNVERRILPLELKTGKVSFSNEHQGQLILYAMLMDMTGRKTDSGLLLYLKENIMREITGSVHVRRDLITLRNTVAYYSTRQPTIVKIKNKETILPMELPKPIDHTACTQCPYNVLCCTYLMKEDKKVLHDNHPLKILDNEISSYLSEEHTEYVMKWISLLQLEESLDNRDIVSWKDVWTIKPSKREKNGSCISNLNLIFVSENDGRFLHKFQRIENYEKVSKINTSDFNEQDYVIISTNNRINVCSGFINKVTPSAVLVYCEKDISKVYNDSIFHIDKSLSSSLLTFNMSQLGGLLNNHSICTKLRKIVIERQPATFNSETSDLIMKVGKDIFKKLNEDQKQAILKTLAANDYLLIKGFPGTGKTETIVAIIELFVRLNKSVLVTAHTNNAVDNILLKLLERKIDFVRFGSSNKINPALIHMLDDNITENCNSPEDLHNVYCSKKVIGLTCYGTSHPHLSKRIFDICIVDESTQVLQPTILGPLYCASKFILVGDPEQLPPIAKSVTARKLGMNESLFFRLNSENNTISLLLQYRMNKCIMNTANKLTYNNQLRIGNEIIGNATLPVTNKAEFKSCERWVRKALSLELGNSTIFLNTSATYNLAIDLKHTEYKGICNYWEAAIIIRLINVLKNLGIDNKTIGIITPYRAQVRLLRAVLLNDIEINTVDQYQGRAKSVVIYSCTKSISTDMEIPEYDILEDHQRLTVAVTRAKHKLIIIGDLNTLQRYTPFNKLFAALRKCEQIYDLRDGMDNFCFNDLIKLLD</sequence>
<evidence type="ECO:0000313" key="29">
    <source>
        <dbReference type="RefSeq" id="XP_011497462.1"/>
    </source>
</evidence>
<reference evidence="29" key="1">
    <citation type="submission" date="2025-08" db="UniProtKB">
        <authorList>
            <consortium name="RefSeq"/>
        </authorList>
    </citation>
    <scope>IDENTIFICATION</scope>
</reference>
<keyword evidence="13 22" id="KW-0067">ATP-binding</keyword>
<dbReference type="CDD" id="cd22318">
    <property type="entry name" value="DNA2_N-like"/>
    <property type="match status" value="1"/>
</dbReference>